<protein>
    <submittedName>
        <fullName evidence="3">GPC</fullName>
    </submittedName>
</protein>
<keyword evidence="2" id="KW-0472">Membrane</keyword>
<dbReference type="GO" id="GO:0020002">
    <property type="term" value="C:host cell plasma membrane"/>
    <property type="evidence" value="ECO:0007669"/>
    <property type="project" value="UniProtKB-SubCell"/>
</dbReference>
<dbReference type="InterPro" id="IPR018154">
    <property type="entry name" value="TLV/ENV_coat_polyprotein"/>
</dbReference>
<sequence>MPQRPAMAGHINWSMLLLFLLAVMPQSTTGTIGEMLSLAASSNSSICHGMQFTEPTQSFMGILPNGTQPMFKFSLMHSEAAPRIGKVLRISHDMRLFGEEAINYTIFVNKIAFEPVSYYNISGTCRRQGFSACVRVYSDLTNNSRGFPSMKLGFTAVELNKTRNSDFHNMGFKICFSCRDYKGVRLVVYSKKNHTAQLMMCPEELIFSQDFTINSTSVGGGKEEVAVPLLNTTGYACIALHNKNMLTHHSLALSSGTKVDNTLEPGCDSNVGLFGHSTGTDYGWGLANFFSAGITNSLQISQLEHVTDAIACKIAKTSNYTTTALFLLNKEEGEIRDHVIEHEVALNYLLAHQGGLCNVVKGPMCCSDIDDFRKNVSDMIDKVHEEMKKFYHEPDPFGGLGTWGFYGTVLGHILQWIPIIIMVIIVCFVCNWVKR</sequence>
<evidence type="ECO:0000256" key="1">
    <source>
        <dbReference type="ARBA" id="ARBA00004165"/>
    </source>
</evidence>
<dbReference type="PANTHER" id="PTHR10424">
    <property type="entry name" value="VIRAL ENVELOPE PROTEIN"/>
    <property type="match status" value="1"/>
</dbReference>
<name>A0A0H3YA14_9VIRU</name>
<dbReference type="SUPFAM" id="SSF58069">
    <property type="entry name" value="Virus ectodomain"/>
    <property type="match status" value="1"/>
</dbReference>
<dbReference type="EMBL" id="KR870013">
    <property type="protein sequence ID" value="AKN10675.1"/>
    <property type="molecule type" value="Genomic_RNA"/>
</dbReference>
<evidence type="ECO:0000256" key="2">
    <source>
        <dbReference type="SAM" id="Phobius"/>
    </source>
</evidence>
<keyword evidence="2" id="KW-1133">Transmembrane helix</keyword>
<reference evidence="3 4" key="1">
    <citation type="journal article" date="2015" name="J. Virol.">
        <title>Arenavirus Coinfections Are Common in Snakes with Boid Inclusion Body Disease.</title>
        <authorList>
            <person name="Hepojoki J."/>
            <person name="Salmenpera P."/>
            <person name="Sironen T."/>
            <person name="Hetzel U."/>
            <person name="Korzykov Y."/>
            <person name="Kipar A."/>
            <person name="Vapalahti O."/>
        </authorList>
    </citation>
    <scope>NUCLEOTIDE SEQUENCE [LARGE SCALE GENOMIC DNA]</scope>
    <source>
        <strain evidence="3 4">UGV-3</strain>
    </source>
</reference>
<feature type="transmembrane region" description="Helical" evidence="2">
    <location>
        <begin position="413"/>
        <end position="433"/>
    </location>
</feature>
<evidence type="ECO:0000313" key="3">
    <source>
        <dbReference type="EMBL" id="AKN10675.1"/>
    </source>
</evidence>
<accession>A0A0H3YA14</accession>
<dbReference type="Proteomes" id="UP000297021">
    <property type="component" value="Genome"/>
</dbReference>
<comment type="subcellular location">
    <subcellularLocation>
        <location evidence="1">Host cell membrane</location>
    </subcellularLocation>
</comment>
<evidence type="ECO:0000313" key="4">
    <source>
        <dbReference type="Proteomes" id="UP000297021"/>
    </source>
</evidence>
<dbReference type="Gene3D" id="1.10.287.210">
    <property type="match status" value="1"/>
</dbReference>
<organism evidence="3 4">
    <name type="scientific">University of Giessen virus</name>
    <dbReference type="NCBI Taxonomy" id="1672385"/>
    <lineage>
        <taxon>Viruses</taxon>
        <taxon>Riboviria</taxon>
        <taxon>Orthornavirae</taxon>
        <taxon>Negarnaviricota</taxon>
        <taxon>Polyploviricotina</taxon>
        <taxon>Bunyaviricetes</taxon>
        <taxon>Hareavirales</taxon>
        <taxon>Arenaviridae</taxon>
        <taxon>Reptarenavirus</taxon>
        <taxon>Reptarenavirus giessenae</taxon>
    </lineage>
</organism>
<keyword evidence="2" id="KW-0812">Transmembrane</keyword>
<proteinExistence type="predicted"/>